<dbReference type="Proteomes" id="UP000782312">
    <property type="component" value="Unassembled WGS sequence"/>
</dbReference>
<comment type="caution">
    <text evidence="1">The sequence shown here is derived from an EMBL/GenBank/DDBJ whole genome shotgun (WGS) entry which is preliminary data.</text>
</comment>
<protein>
    <submittedName>
        <fullName evidence="1">Uncharacterized protein</fullName>
    </submittedName>
</protein>
<name>A0A932MQN3_UNCTE</name>
<evidence type="ECO:0000313" key="1">
    <source>
        <dbReference type="EMBL" id="MBI3128261.1"/>
    </source>
</evidence>
<sequence length="289" mass="32714">MAESEERLKRESHLKRIEDLLEVIQVEFRHRSNEMEVSREQKIGGIVSNFNGRGVLQSSMCCHAILNVCVEDIRALAEYVFTVGLDYARQVSFDSDKEFLVRFSGHSVGLIEQEWVKQRGQLDKRKYQHDFSYEDHLKKNVSPIIARLIERIALVGKKAALGIGVRQEIHMESHSINISQAGIVNFGGMYGQIEGNVTALNQSGAEEVAEAFKKLIEAIDRSPLETAQKREIVELTSELSQQAKEPKESRKGAVVSALLGRLNEMVKLYSGLQAIWQDVEPIITMWFQS</sequence>
<organism evidence="1 2">
    <name type="scientific">Tectimicrobiota bacterium</name>
    <dbReference type="NCBI Taxonomy" id="2528274"/>
    <lineage>
        <taxon>Bacteria</taxon>
        <taxon>Pseudomonadati</taxon>
        <taxon>Nitrospinota/Tectimicrobiota group</taxon>
        <taxon>Candidatus Tectimicrobiota</taxon>
    </lineage>
</organism>
<reference evidence="1" key="1">
    <citation type="submission" date="2020-07" db="EMBL/GenBank/DDBJ databases">
        <title>Huge and variable diversity of episymbiotic CPR bacteria and DPANN archaea in groundwater ecosystems.</title>
        <authorList>
            <person name="He C.Y."/>
            <person name="Keren R."/>
            <person name="Whittaker M."/>
            <person name="Farag I.F."/>
            <person name="Doudna J."/>
            <person name="Cate J.H.D."/>
            <person name="Banfield J.F."/>
        </authorList>
    </citation>
    <scope>NUCLEOTIDE SEQUENCE</scope>
    <source>
        <strain evidence="1">NC_groundwater_763_Ag_S-0.2um_68_21</strain>
    </source>
</reference>
<dbReference type="AlphaFoldDB" id="A0A932MQN3"/>
<evidence type="ECO:0000313" key="2">
    <source>
        <dbReference type="Proteomes" id="UP000782312"/>
    </source>
</evidence>
<dbReference type="EMBL" id="JACPUR010000025">
    <property type="protein sequence ID" value="MBI3128261.1"/>
    <property type="molecule type" value="Genomic_DNA"/>
</dbReference>
<accession>A0A932MQN3</accession>
<proteinExistence type="predicted"/>
<gene>
    <name evidence="1" type="ORF">HYZ11_11700</name>
</gene>